<organism evidence="14 15">
    <name type="scientific">Plutella xylostella</name>
    <name type="common">Diamondback moth</name>
    <name type="synonym">Plutella maculipennis</name>
    <dbReference type="NCBI Taxonomy" id="51655"/>
    <lineage>
        <taxon>Eukaryota</taxon>
        <taxon>Metazoa</taxon>
        <taxon>Ecdysozoa</taxon>
        <taxon>Arthropoda</taxon>
        <taxon>Hexapoda</taxon>
        <taxon>Insecta</taxon>
        <taxon>Pterygota</taxon>
        <taxon>Neoptera</taxon>
        <taxon>Endopterygota</taxon>
        <taxon>Lepidoptera</taxon>
        <taxon>Glossata</taxon>
        <taxon>Ditrysia</taxon>
        <taxon>Yponomeutoidea</taxon>
        <taxon>Plutellidae</taxon>
        <taxon>Plutella</taxon>
    </lineage>
</organism>
<dbReference type="InterPro" id="IPR029058">
    <property type="entry name" value="AB_hydrolase_fold"/>
</dbReference>
<keyword evidence="9 10" id="KW-0472">Membrane</keyword>
<sequence length="1127" mass="127341">MNFSKIISTSLFQIISLLFFIVYLLGFLNTHFSDRQNYCVMTYMFEYPQFVRITVPEDSIYPQYALYAYGEGRVTEKARKMFDGIPVLFLPGNSGSHMQGRSLASVALRKAMSSPHEFHFDYFMVSFNEDLSGLYGGVLLSQTDYAAACIRKILSLYKTNAYTKTVPTSVILIGHSMGGLVAKRLLAYPDTIDVANIAITLAAPLEAPVINTDLAMDDYYKSIDLEWGLHVNGNPEVKNKKVLLTFGNGPRDLLVPSGLIASNDSDLNAVATAIPGVWVSPDHVSIVWCKQLVITITRFLFSIVDLATNQLTQDKPLVMNKARMYFQANRSTTLSPDIKRAVVSMQADAFWYEDNRRVYQIARPEITKTTYLMIRLVNYPQNRFVAIEGVNADDKDWLFGCNAQHVYGTHRYCKQATSLSELTRWAGAATDFGRRKLATVNLHDVKEKNPSWSHVVVKVSPTRRPIVLNVDTNDLASRRITVDLPSDFSVSKQVIRQETEAGSLYYELILPGFNRVYQAFYLYVEPTPRCKASQYHASAEVHVPWAENHEYTHYFTQLKRSPMKLRLFKSNPNSTVGSDDKDHVKITLLLDPQCTYTISIANSWYHRLAQLTRHYTPVLVPYVAAIVLLAARSNLQHLWKEGSCLSMHGALMSDGVKPYYSLVYSWFAVLGLMTIPTLTFLFESSSWKHLELRYFAKSLLVLPAYMAALGLVNVVALAFLAVMVSSSQLAHRLLFRIVWRGGPNLAEKVASGLQKLPLLVSLILVMSAPLSCGAASLAAGGAFYAFMISKMYEEYLEDYVYKIMAKIAARICRVFQKKRPNTETDTQSNAALVPKEDTTSQISAKETSDENKPKETKEIVDVSNNKDTEKENKDTDKDNSIKDKELKSEETQALVAVSDSETRQEVESKEESKKSRRRRKSDHEMDEELSNLHFHTMMFFLWMVVTLINVPCLLTWARNFKYSMVLKPDTSYHTGLIMSVCSSAVWQIEGPRRNKRCSELLSALLFTMAVFILSLGPLSLTIVNYSVTFMFAMITVQQYVNIFDEDVVAEETPVVKPQDKDCDNSSSKDRNDEPGPSHSGDKTSDADDKTQSSEATQSTPDCNVCNENRIYNVFKNLREKFNFNEDL</sequence>
<feature type="region of interest" description="Disordered" evidence="11">
    <location>
        <begin position="1054"/>
        <end position="1104"/>
    </location>
</feature>
<evidence type="ECO:0000259" key="12">
    <source>
        <dbReference type="Pfam" id="PF07819"/>
    </source>
</evidence>
<name>A0ABQ7QCK7_PLUXY</name>
<feature type="transmembrane region" description="Helical" evidence="10">
    <location>
        <begin position="619"/>
        <end position="639"/>
    </location>
</feature>
<evidence type="ECO:0000256" key="8">
    <source>
        <dbReference type="ARBA" id="ARBA00022989"/>
    </source>
</evidence>
<comment type="function">
    <text evidence="10">Involved in inositol deacylation of GPI-anchored proteins which plays important roles in the quality control and ER-associated degradation of GPI-anchored proteins.</text>
</comment>
<evidence type="ECO:0000313" key="14">
    <source>
        <dbReference type="EMBL" id="KAG7302966.1"/>
    </source>
</evidence>
<evidence type="ECO:0000259" key="13">
    <source>
        <dbReference type="Pfam" id="PF25140"/>
    </source>
</evidence>
<protein>
    <recommendedName>
        <fullName evidence="10">GPI inositol-deacylase</fullName>
        <ecNumber evidence="10">3.1.-.-</ecNumber>
    </recommendedName>
</protein>
<dbReference type="PANTHER" id="PTHR15495:SF7">
    <property type="entry name" value="GPI INOSITOL-DEACYLASE"/>
    <property type="match status" value="1"/>
</dbReference>
<evidence type="ECO:0000256" key="9">
    <source>
        <dbReference type="ARBA" id="ARBA00023136"/>
    </source>
</evidence>
<dbReference type="Pfam" id="PF25140">
    <property type="entry name" value="PGAP1_TMD"/>
    <property type="match status" value="1"/>
</dbReference>
<proteinExistence type="inferred from homology"/>
<feature type="compositionally biased region" description="Polar residues" evidence="11">
    <location>
        <begin position="1092"/>
        <end position="1101"/>
    </location>
</feature>
<feature type="transmembrane region" description="Helical" evidence="10">
    <location>
        <begin position="939"/>
        <end position="958"/>
    </location>
</feature>
<keyword evidence="4 10" id="KW-0812">Transmembrane</keyword>
<evidence type="ECO:0000256" key="7">
    <source>
        <dbReference type="ARBA" id="ARBA00022927"/>
    </source>
</evidence>
<feature type="transmembrane region" description="Helical" evidence="10">
    <location>
        <begin position="659"/>
        <end position="682"/>
    </location>
</feature>
<evidence type="ECO:0000256" key="11">
    <source>
        <dbReference type="SAM" id="MobiDB-lite"/>
    </source>
</evidence>
<feature type="transmembrane region" description="Helical" evidence="10">
    <location>
        <begin position="758"/>
        <end position="786"/>
    </location>
</feature>
<keyword evidence="3 10" id="KW-0813">Transport</keyword>
<evidence type="ECO:0000256" key="3">
    <source>
        <dbReference type="ARBA" id="ARBA00022448"/>
    </source>
</evidence>
<dbReference type="EC" id="3.1.-.-" evidence="10"/>
<keyword evidence="6 10" id="KW-0256">Endoplasmic reticulum</keyword>
<feature type="transmembrane region" description="Helical" evidence="10">
    <location>
        <begin position="1000"/>
        <end position="1020"/>
    </location>
</feature>
<comment type="similarity">
    <text evidence="2 10">Belongs to the GPI inositol-deacylase family.</text>
</comment>
<keyword evidence="7 10" id="KW-0653">Protein transport</keyword>
<evidence type="ECO:0000256" key="10">
    <source>
        <dbReference type="RuleBase" id="RU365011"/>
    </source>
</evidence>
<evidence type="ECO:0000313" key="15">
    <source>
        <dbReference type="Proteomes" id="UP000823941"/>
    </source>
</evidence>
<feature type="compositionally biased region" description="Basic and acidic residues" evidence="11">
    <location>
        <begin position="900"/>
        <end position="913"/>
    </location>
</feature>
<accession>A0ABQ7QCK7</accession>
<evidence type="ECO:0000256" key="1">
    <source>
        <dbReference type="ARBA" id="ARBA00004477"/>
    </source>
</evidence>
<dbReference type="InterPro" id="IPR012908">
    <property type="entry name" value="PGAP1-ab_dom-like"/>
</dbReference>
<evidence type="ECO:0000256" key="4">
    <source>
        <dbReference type="ARBA" id="ARBA00022692"/>
    </source>
</evidence>
<feature type="transmembrane region" description="Helical" evidence="10">
    <location>
        <begin position="6"/>
        <end position="28"/>
    </location>
</feature>
<feature type="domain" description="GPI inositol-deacylase PGAP1-like alpha/beta" evidence="12">
    <location>
        <begin position="82"/>
        <end position="303"/>
    </location>
</feature>
<dbReference type="SUPFAM" id="SSF53474">
    <property type="entry name" value="alpha/beta-Hydrolases"/>
    <property type="match status" value="1"/>
</dbReference>
<keyword evidence="15" id="KW-1185">Reference proteome</keyword>
<dbReference type="Gene3D" id="3.40.50.1820">
    <property type="entry name" value="alpha/beta hydrolase"/>
    <property type="match status" value="1"/>
</dbReference>
<comment type="caution">
    <text evidence="14">The sequence shown here is derived from an EMBL/GenBank/DDBJ whole genome shotgun (WGS) entry which is preliminary data.</text>
</comment>
<evidence type="ECO:0000256" key="5">
    <source>
        <dbReference type="ARBA" id="ARBA00022801"/>
    </source>
</evidence>
<dbReference type="InterPro" id="IPR039529">
    <property type="entry name" value="PGAP1/BST1"/>
</dbReference>
<feature type="transmembrane region" description="Helical" evidence="10">
    <location>
        <begin position="694"/>
        <end position="724"/>
    </location>
</feature>
<feature type="compositionally biased region" description="Basic and acidic residues" evidence="11">
    <location>
        <begin position="846"/>
        <end position="890"/>
    </location>
</feature>
<feature type="region of interest" description="Disordered" evidence="11">
    <location>
        <begin position="819"/>
        <end position="926"/>
    </location>
</feature>
<gene>
    <name evidence="14" type="ORF">JYU34_012961</name>
</gene>
<evidence type="ECO:0000256" key="6">
    <source>
        <dbReference type="ARBA" id="ARBA00022824"/>
    </source>
</evidence>
<dbReference type="PANTHER" id="PTHR15495">
    <property type="entry name" value="NEGATIVE REGULATOR OF VESICLE FORMATION-RELATED"/>
    <property type="match status" value="1"/>
</dbReference>
<comment type="subcellular location">
    <subcellularLocation>
        <location evidence="1">Endoplasmic reticulum membrane</location>
        <topology evidence="1">Multi-pass membrane protein</topology>
    </subcellularLocation>
</comment>
<feature type="domain" description="GPI inositol-deacylase transmembrane" evidence="13">
    <location>
        <begin position="915"/>
        <end position="1034"/>
    </location>
</feature>
<keyword evidence="5 10" id="KW-0378">Hydrolase</keyword>
<feature type="compositionally biased region" description="Basic and acidic residues" evidence="11">
    <location>
        <begin position="1057"/>
        <end position="1091"/>
    </location>
</feature>
<dbReference type="Proteomes" id="UP000823941">
    <property type="component" value="Chromosome 17"/>
</dbReference>
<dbReference type="Pfam" id="PF07819">
    <property type="entry name" value="PGAP1"/>
    <property type="match status" value="1"/>
</dbReference>
<dbReference type="InterPro" id="IPR056824">
    <property type="entry name" value="PGAP1_TMD"/>
</dbReference>
<keyword evidence="8 10" id="KW-1133">Transmembrane helix</keyword>
<dbReference type="EMBL" id="JAHIBW010000017">
    <property type="protein sequence ID" value="KAG7302966.1"/>
    <property type="molecule type" value="Genomic_DNA"/>
</dbReference>
<reference evidence="14 15" key="1">
    <citation type="submission" date="2021-06" db="EMBL/GenBank/DDBJ databases">
        <title>A haploid diamondback moth (Plutella xylostella L.) genome assembly resolves 31 chromosomes and identifies a diamide resistance mutation.</title>
        <authorList>
            <person name="Ward C.M."/>
            <person name="Perry K.D."/>
            <person name="Baker G."/>
            <person name="Powis K."/>
            <person name="Heckel D.G."/>
            <person name="Baxter S.W."/>
        </authorList>
    </citation>
    <scope>NUCLEOTIDE SEQUENCE [LARGE SCALE GENOMIC DNA]</scope>
    <source>
        <strain evidence="14 15">LV</strain>
        <tissue evidence="14">Single pupa</tissue>
    </source>
</reference>
<dbReference type="Pfam" id="PF24660">
    <property type="entry name" value="PGAP1_3rd"/>
    <property type="match status" value="1"/>
</dbReference>
<evidence type="ECO:0000256" key="2">
    <source>
        <dbReference type="ARBA" id="ARBA00006931"/>
    </source>
</evidence>